<dbReference type="Pfam" id="PF00583">
    <property type="entry name" value="Acetyltransf_1"/>
    <property type="match status" value="1"/>
</dbReference>
<organism evidence="2 3">
    <name type="scientific">Gomphillus americanus</name>
    <dbReference type="NCBI Taxonomy" id="1940652"/>
    <lineage>
        <taxon>Eukaryota</taxon>
        <taxon>Fungi</taxon>
        <taxon>Dikarya</taxon>
        <taxon>Ascomycota</taxon>
        <taxon>Pezizomycotina</taxon>
        <taxon>Lecanoromycetes</taxon>
        <taxon>OSLEUM clade</taxon>
        <taxon>Ostropomycetidae</taxon>
        <taxon>Ostropales</taxon>
        <taxon>Graphidaceae</taxon>
        <taxon>Gomphilloideae</taxon>
        <taxon>Gomphillus</taxon>
    </lineage>
</organism>
<dbReference type="AlphaFoldDB" id="A0A8H3FQ48"/>
<dbReference type="CDD" id="cd04301">
    <property type="entry name" value="NAT_SF"/>
    <property type="match status" value="1"/>
</dbReference>
<protein>
    <recommendedName>
        <fullName evidence="1">N-acetyltransferase domain-containing protein</fullName>
    </recommendedName>
</protein>
<dbReference type="SUPFAM" id="SSF55729">
    <property type="entry name" value="Acyl-CoA N-acyltransferases (Nat)"/>
    <property type="match status" value="1"/>
</dbReference>
<dbReference type="InterPro" id="IPR016181">
    <property type="entry name" value="Acyl_CoA_acyltransferase"/>
</dbReference>
<sequence length="147" mass="16339">MLENSFCLGLYVLDGNHAGVNAEPVIDLNQRHSLQDAPPGRQIGLARLITDHVTFAWLTDVYVLPAYQRRGLGRWMVGALDHILSGMPELRRAMLISRAGRTSDEYQRIMGCETWENGFSICMQKRGPAGGNLGTKINATNEQDLVQ</sequence>
<keyword evidence="3" id="KW-1185">Reference proteome</keyword>
<comment type="caution">
    <text evidence="2">The sequence shown here is derived from an EMBL/GenBank/DDBJ whole genome shotgun (WGS) entry which is preliminary data.</text>
</comment>
<dbReference type="InterPro" id="IPR000182">
    <property type="entry name" value="GNAT_dom"/>
</dbReference>
<reference evidence="2" key="1">
    <citation type="submission" date="2021-03" db="EMBL/GenBank/DDBJ databases">
        <authorList>
            <person name="Tagirdzhanova G."/>
        </authorList>
    </citation>
    <scope>NUCLEOTIDE SEQUENCE</scope>
</reference>
<dbReference type="PANTHER" id="PTHR43233">
    <property type="entry name" value="FAMILY N-ACETYLTRANSFERASE, PUTATIVE (AFU_ORTHOLOGUE AFUA_6G03350)-RELATED"/>
    <property type="match status" value="1"/>
</dbReference>
<dbReference type="Proteomes" id="UP000664169">
    <property type="component" value="Unassembled WGS sequence"/>
</dbReference>
<evidence type="ECO:0000313" key="2">
    <source>
        <dbReference type="EMBL" id="CAF9928594.1"/>
    </source>
</evidence>
<dbReference type="PROSITE" id="PS51186">
    <property type="entry name" value="GNAT"/>
    <property type="match status" value="1"/>
</dbReference>
<dbReference type="GO" id="GO:0016747">
    <property type="term" value="F:acyltransferase activity, transferring groups other than amino-acyl groups"/>
    <property type="evidence" value="ECO:0007669"/>
    <property type="project" value="InterPro"/>
</dbReference>
<gene>
    <name evidence="2" type="ORF">GOMPHAMPRED_005174</name>
</gene>
<dbReference type="InterPro" id="IPR053144">
    <property type="entry name" value="Acetyltransferase_Butenolide"/>
</dbReference>
<dbReference type="Gene3D" id="3.40.630.30">
    <property type="match status" value="1"/>
</dbReference>
<dbReference type="EMBL" id="CAJPDQ010000030">
    <property type="protein sequence ID" value="CAF9928594.1"/>
    <property type="molecule type" value="Genomic_DNA"/>
</dbReference>
<accession>A0A8H3FQ48</accession>
<name>A0A8H3FQ48_9LECA</name>
<feature type="domain" description="N-acetyltransferase" evidence="1">
    <location>
        <begin position="1"/>
        <end position="128"/>
    </location>
</feature>
<evidence type="ECO:0000259" key="1">
    <source>
        <dbReference type="PROSITE" id="PS51186"/>
    </source>
</evidence>
<dbReference type="OrthoDB" id="10039976at2759"/>
<dbReference type="PANTHER" id="PTHR43233:SF1">
    <property type="entry name" value="FAMILY N-ACETYLTRANSFERASE, PUTATIVE (AFU_ORTHOLOGUE AFUA_6G03350)-RELATED"/>
    <property type="match status" value="1"/>
</dbReference>
<proteinExistence type="predicted"/>
<evidence type="ECO:0000313" key="3">
    <source>
        <dbReference type="Proteomes" id="UP000664169"/>
    </source>
</evidence>